<reference evidence="2" key="1">
    <citation type="journal article" date="2007" name="Microbiology">
        <title>Comparative analysis of the Corynebacterium glutamicum group and complete genome sequence of strain R.</title>
        <authorList>
            <person name="Yukawa H."/>
            <person name="Omumasaba C.A."/>
            <person name="Nonaka H."/>
            <person name="Kos P."/>
            <person name="Okai N."/>
            <person name="Suzuki N."/>
            <person name="Suda M."/>
            <person name="Tsuge Y."/>
            <person name="Watanabe J."/>
            <person name="Ikeda Y."/>
            <person name="Vertes A.A."/>
            <person name="Inui M."/>
        </authorList>
    </citation>
    <scope>NUCLEOTIDE SEQUENCE</scope>
    <source>
        <strain evidence="2">R</strain>
    </source>
</reference>
<dbReference type="EMBL" id="AP009044">
    <property type="protein sequence ID" value="BAF54229.1"/>
    <property type="molecule type" value="Genomic_DNA"/>
</dbReference>
<feature type="transmembrane region" description="Helical" evidence="1">
    <location>
        <begin position="232"/>
        <end position="253"/>
    </location>
</feature>
<dbReference type="GO" id="GO:0005886">
    <property type="term" value="C:plasma membrane"/>
    <property type="evidence" value="ECO:0007669"/>
    <property type="project" value="TreeGrafter"/>
</dbReference>
<dbReference type="InterPro" id="IPR029058">
    <property type="entry name" value="AB_hydrolase_fold"/>
</dbReference>
<dbReference type="PANTHER" id="PTHR41983">
    <property type="entry name" value="SHORT-CHAIN FATTY ACID TRANSPORTER-RELATED"/>
    <property type="match status" value="1"/>
</dbReference>
<keyword evidence="1" id="KW-1133">Transmembrane helix</keyword>
<name>A0AB72VAB8_CORGB</name>
<evidence type="ECO:0000313" key="2">
    <source>
        <dbReference type="EMBL" id="BAF54229.1"/>
    </source>
</evidence>
<dbReference type="GO" id="GO:0016787">
    <property type="term" value="F:hydrolase activity"/>
    <property type="evidence" value="ECO:0007669"/>
    <property type="project" value="InterPro"/>
</dbReference>
<organism evidence="2">
    <name type="scientific">Corynebacterium glutamicum (strain R)</name>
    <dbReference type="NCBI Taxonomy" id="340322"/>
    <lineage>
        <taxon>Bacteria</taxon>
        <taxon>Bacillati</taxon>
        <taxon>Actinomycetota</taxon>
        <taxon>Actinomycetes</taxon>
        <taxon>Mycobacteriales</taxon>
        <taxon>Corynebacteriaceae</taxon>
        <taxon>Corynebacterium</taxon>
    </lineage>
</organism>
<sequence>MRDIAVASGALCISVDYRRAPEHPFPAALDDCQVVTEAVLNGELASANQQLVTVGGDSAGGNIAAVIAQQLRDQITHQVLVYPVMDVILLVICSIITTGFALLMHPKSKDKTETISDEFLAEIQAGSEKISIPRSTPAEKANASRWIMYFVGGIGLLYSVFSLWTGGVTGLTLNSFNFLFLSLGMVLTANYGPEYYAKLIREGIQGTWGFILHFPFYAGIFGLISFTRLGVVISGFFTLISTATTWPVIALLYSGLLNIAVPSGGSKFIIEAPYIIPTTVDLGADMGLVLQAYQMSDGATNLPIPFFALPYLANFKIKFSQVVGYTVPPVLVVIAVTCIYLFLRASMIYKDASRRQKPRHLQQLLKVQRLFVCGRLSSLDCGAVDLDLDLLRNQNATGGEWSLEIYAEVLAVDFGGGFEAKAGVAEWILSNATNLNVQGDGLGGVTNCEVAGNGAFVFVLDNKGSSFESHFRELVYCEEVVALNVCIAVCVAGGNGSGFDNNLCRGVLWVFSIYDNGVGVLGEFTANLGNHCVASHELDFGVCRVEGPGASQLAHCEVLFGESVFRF</sequence>
<dbReference type="Proteomes" id="UP000006698">
    <property type="component" value="Chromosome"/>
</dbReference>
<protein>
    <recommendedName>
        <fullName evidence="3">Alpha/beta hydrolase fold-3 domain-containing protein</fullName>
    </recommendedName>
</protein>
<dbReference type="SUPFAM" id="SSF53474">
    <property type="entry name" value="alpha/beta-Hydrolases"/>
    <property type="match status" value="1"/>
</dbReference>
<feature type="transmembrane region" description="Helical" evidence="1">
    <location>
        <begin position="80"/>
        <end position="103"/>
    </location>
</feature>
<keyword evidence="1" id="KW-0812">Transmembrane</keyword>
<accession>A0AB72VAB8</accession>
<feature type="transmembrane region" description="Helical" evidence="1">
    <location>
        <begin position="322"/>
        <end position="343"/>
    </location>
</feature>
<feature type="transmembrane region" description="Helical" evidence="1">
    <location>
        <begin position="208"/>
        <end position="226"/>
    </location>
</feature>
<feature type="transmembrane region" description="Helical" evidence="1">
    <location>
        <begin position="176"/>
        <end position="196"/>
    </location>
</feature>
<dbReference type="PANTHER" id="PTHR41983:SF2">
    <property type="entry name" value="SHORT-CHAIN FATTY ACID TRANSPORTER-RELATED"/>
    <property type="match status" value="1"/>
</dbReference>
<proteinExistence type="predicted"/>
<feature type="transmembrane region" description="Helical" evidence="1">
    <location>
        <begin position="146"/>
        <end position="164"/>
    </location>
</feature>
<dbReference type="KEGG" id="cgt:cgR_1250"/>
<dbReference type="Pfam" id="PF02667">
    <property type="entry name" value="SCFA_trans"/>
    <property type="match status" value="1"/>
</dbReference>
<gene>
    <name evidence="2" type="ordered locus">cgR_1250</name>
</gene>
<evidence type="ECO:0008006" key="3">
    <source>
        <dbReference type="Google" id="ProtNLM"/>
    </source>
</evidence>
<keyword evidence="1" id="KW-0472">Membrane</keyword>
<evidence type="ECO:0000256" key="1">
    <source>
        <dbReference type="SAM" id="Phobius"/>
    </source>
</evidence>
<dbReference type="Gene3D" id="3.40.50.1820">
    <property type="entry name" value="alpha/beta hydrolase"/>
    <property type="match status" value="1"/>
</dbReference>
<dbReference type="AlphaFoldDB" id="A0AB72VAB8"/>
<dbReference type="InterPro" id="IPR006160">
    <property type="entry name" value="SCFA_transpt_AtoE"/>
</dbReference>